<proteinExistence type="predicted"/>
<gene>
    <name evidence="2" type="ORF">A3844_07595</name>
</gene>
<dbReference type="Proteomes" id="UP000186058">
    <property type="component" value="Unassembled WGS sequence"/>
</dbReference>
<accession>A0ABX3EUX9</accession>
<name>A0ABX3EUX9_9BACL</name>
<evidence type="ECO:0000313" key="3">
    <source>
        <dbReference type="Proteomes" id="UP000186058"/>
    </source>
</evidence>
<dbReference type="RefSeq" id="WP_074084184.1">
    <property type="nucleotide sequence ID" value="NZ_LVWI01000030.1"/>
</dbReference>
<evidence type="ECO:0000256" key="1">
    <source>
        <dbReference type="SAM" id="SignalP"/>
    </source>
</evidence>
<sequence length="147" mass="15706">MTYRKVVLGLLVWVAAAGLGACSNPGSETGEGHFRTLAQEGVDKSQYLPGDLPIPAGAGITFTEGEAAHGKKSSMLIYETRESMDELGSTYQKYVNDKSLKLGTQIVDRKNMIISGKVPNAYSYSIIGTSSASNPGSTEIIVTWIEN</sequence>
<dbReference type="EMBL" id="LVWI01000030">
    <property type="protein sequence ID" value="OKP88552.1"/>
    <property type="molecule type" value="Genomic_DNA"/>
</dbReference>
<evidence type="ECO:0000313" key="2">
    <source>
        <dbReference type="EMBL" id="OKP88552.1"/>
    </source>
</evidence>
<feature type="chain" id="PRO_5046207695" description="DUF3221 domain-containing protein" evidence="1">
    <location>
        <begin position="22"/>
        <end position="147"/>
    </location>
</feature>
<keyword evidence="1" id="KW-0732">Signal</keyword>
<dbReference type="PROSITE" id="PS51257">
    <property type="entry name" value="PROKAR_LIPOPROTEIN"/>
    <property type="match status" value="1"/>
</dbReference>
<feature type="signal peptide" evidence="1">
    <location>
        <begin position="1"/>
        <end position="21"/>
    </location>
</feature>
<comment type="caution">
    <text evidence="2">The sequence shown here is derived from an EMBL/GenBank/DDBJ whole genome shotgun (WGS) entry which is preliminary data.</text>
</comment>
<organism evidence="2 3">
    <name type="scientific">Paenibacillus helianthi</name>
    <dbReference type="NCBI Taxonomy" id="1349432"/>
    <lineage>
        <taxon>Bacteria</taxon>
        <taxon>Bacillati</taxon>
        <taxon>Bacillota</taxon>
        <taxon>Bacilli</taxon>
        <taxon>Bacillales</taxon>
        <taxon>Paenibacillaceae</taxon>
        <taxon>Paenibacillus</taxon>
    </lineage>
</organism>
<evidence type="ECO:0008006" key="4">
    <source>
        <dbReference type="Google" id="ProtNLM"/>
    </source>
</evidence>
<keyword evidence="3" id="KW-1185">Reference proteome</keyword>
<protein>
    <recommendedName>
        <fullName evidence="4">DUF3221 domain-containing protein</fullName>
    </recommendedName>
</protein>
<reference evidence="2 3" key="1">
    <citation type="submission" date="2016-03" db="EMBL/GenBank/DDBJ databases">
        <authorList>
            <person name="Sant'Anna F.H."/>
            <person name="Ambrosini A."/>
            <person name="Souza R."/>
            <person name="Bach E."/>
            <person name="Fernandes G."/>
            <person name="Balsanelli E."/>
            <person name="Baura V.A."/>
            <person name="Souza E.M."/>
            <person name="Passaglia L."/>
        </authorList>
    </citation>
    <scope>NUCLEOTIDE SEQUENCE [LARGE SCALE GENOMIC DNA]</scope>
    <source>
        <strain evidence="2 3">P26E</strain>
    </source>
</reference>